<evidence type="ECO:0008006" key="3">
    <source>
        <dbReference type="Google" id="ProtNLM"/>
    </source>
</evidence>
<accession>A0ABM7USG0</accession>
<dbReference type="InterPro" id="IPR053158">
    <property type="entry name" value="CapK_Type1_Caps_Biosynth"/>
</dbReference>
<sequence length="460" mass="53372">MDREKYFLSTPLMKEEWFLSLQRLIESKYAPKWNSIIGDRITKEDYLFVKEYEKELYEDRKFHSQEPNSKIIEWIRKHKFSSYYFYERLKNISLEREFLKIRPMTREDLQNRITEILPTNTDFTRMVVNPTSGTTGKPILAPNHPRAIGCYVPLIEYSLKKHGVDVPHKSNITSGIQICHQNETIVYATTHSLAEGSLFAKINLKEKEWQNPSDINTFLFESDPIFLSGDPYSFESAMKTGINFKPKALHSTALELEDNLRDQLALYFQCPIVNFYSLNETGPIAYSCPIDPDWMHILPNDIHMEILNEEGEPDELGEIVITGGRNPFLPLLRYKTGDWGRIKYGNCLCGEASPKVQLLKGRKPIFFTDTKGRRINPVDISRILRRQTNVLRHQFIQKKNGSYIVNLSTYLPPGKSWGEELKILFQNLLGESADILFDFDLPNDGKKITVFINENIDLKS</sequence>
<organism evidence="1 2">
    <name type="scientific">Leptospira kobayashii</name>
    <dbReference type="NCBI Taxonomy" id="1917830"/>
    <lineage>
        <taxon>Bacteria</taxon>
        <taxon>Pseudomonadati</taxon>
        <taxon>Spirochaetota</taxon>
        <taxon>Spirochaetia</taxon>
        <taxon>Leptospirales</taxon>
        <taxon>Leptospiraceae</taxon>
        <taxon>Leptospira</taxon>
    </lineage>
</organism>
<evidence type="ECO:0000313" key="2">
    <source>
        <dbReference type="Proteomes" id="UP000245263"/>
    </source>
</evidence>
<dbReference type="RefSeq" id="WP_242935222.1">
    <property type="nucleotide sequence ID" value="NZ_AP025028.1"/>
</dbReference>
<reference evidence="1 2" key="1">
    <citation type="submission" date="2021-08" db="EMBL/GenBank/DDBJ databases">
        <title>Complete genome sequence of Leptospira kobayashii strain E30.</title>
        <authorList>
            <person name="Nakao R."/>
            <person name="Nakamura S."/>
            <person name="Masuzawa T."/>
            <person name="Koizumi N."/>
        </authorList>
    </citation>
    <scope>NUCLEOTIDE SEQUENCE [LARGE SCALE GENOMIC DNA]</scope>
    <source>
        <strain evidence="1 2">E30</strain>
    </source>
</reference>
<proteinExistence type="predicted"/>
<name>A0ABM7USG0_9LEPT</name>
<dbReference type="PANTHER" id="PTHR36932">
    <property type="entry name" value="CAPSULAR POLYSACCHARIDE BIOSYNTHESIS PROTEIN"/>
    <property type="match status" value="1"/>
</dbReference>
<dbReference type="Gene3D" id="3.40.50.12780">
    <property type="entry name" value="N-terminal domain of ligase-like"/>
    <property type="match status" value="1"/>
</dbReference>
<dbReference type="EMBL" id="AP025028">
    <property type="protein sequence ID" value="BDA79962.1"/>
    <property type="molecule type" value="Genomic_DNA"/>
</dbReference>
<evidence type="ECO:0000313" key="1">
    <source>
        <dbReference type="EMBL" id="BDA79962.1"/>
    </source>
</evidence>
<keyword evidence="2" id="KW-1185">Reference proteome</keyword>
<gene>
    <name evidence="1" type="ORF">LPTSP3_g28920</name>
</gene>
<protein>
    <recommendedName>
        <fullName evidence="3">Phenylacetate--CoA ligase family protein</fullName>
    </recommendedName>
</protein>
<dbReference type="Proteomes" id="UP000245263">
    <property type="component" value="Chromosome 1"/>
</dbReference>
<dbReference type="PANTHER" id="PTHR36932:SF1">
    <property type="entry name" value="CAPSULAR POLYSACCHARIDE BIOSYNTHESIS PROTEIN"/>
    <property type="match status" value="1"/>
</dbReference>
<dbReference type="InterPro" id="IPR042099">
    <property type="entry name" value="ANL_N_sf"/>
</dbReference>
<dbReference type="SUPFAM" id="SSF56801">
    <property type="entry name" value="Acetyl-CoA synthetase-like"/>
    <property type="match status" value="1"/>
</dbReference>